<evidence type="ECO:0008006" key="6">
    <source>
        <dbReference type="Google" id="ProtNLM"/>
    </source>
</evidence>
<comment type="similarity">
    <text evidence="1 2">Belongs to the outer membrane factor (OMF) (TC 1.B.17) family.</text>
</comment>
<dbReference type="InterPro" id="IPR003423">
    <property type="entry name" value="OMP_efflux"/>
</dbReference>
<dbReference type="Proteomes" id="UP000251800">
    <property type="component" value="Unassembled WGS sequence"/>
</dbReference>
<dbReference type="Gene3D" id="2.20.200.10">
    <property type="entry name" value="Outer membrane efflux proteins (OEP)"/>
    <property type="match status" value="1"/>
</dbReference>
<dbReference type="SUPFAM" id="SSF56954">
    <property type="entry name" value="Outer membrane efflux proteins (OEP)"/>
    <property type="match status" value="1"/>
</dbReference>
<feature type="coiled-coil region" evidence="3">
    <location>
        <begin position="74"/>
        <end position="101"/>
    </location>
</feature>
<dbReference type="AlphaFoldDB" id="A0A363UQF2"/>
<proteinExistence type="inferred from homology"/>
<dbReference type="RefSeq" id="WP_109718549.1">
    <property type="nucleotide sequence ID" value="NZ_QEQK01000001.1"/>
</dbReference>
<keyword evidence="2" id="KW-0732">Signal</keyword>
<keyword evidence="2" id="KW-0449">Lipoprotein</keyword>
<dbReference type="InterPro" id="IPR010131">
    <property type="entry name" value="MdtP/NodT-like"/>
</dbReference>
<evidence type="ECO:0000256" key="3">
    <source>
        <dbReference type="SAM" id="Coils"/>
    </source>
</evidence>
<keyword evidence="5" id="KW-1185">Reference proteome</keyword>
<sequence length="480" mass="52094">MPVLTFSSPSLRRAGALLLSATLLSACVHSVDRAPDDGLTLPAAWNTRAPDAITPSGDPRWWTRFQQPGLNALVTDALTQNRQLRAALARIEQTEAVLRQQTALFYPTLELSGGASRGNNVVFIGDQRIQTINNQYSLSASAAYELDLWGRVRHGRQAARLDAEAAALDATAAAHSIAAQVTEAWLSLIETEARLRLTRSQADLNARFLELTRLRFEYGAGSIVGIRQQEQQVAGVRSQAPLLKAQAGVLRNQLAALAGQPPGLLRIQTPSSLPQLPPVPAAGLPADLLLHRPDVMAAWRRVLAADHRVGVAVADRLPSLRLTADAGYQSQSSDRVFDDLIWSVAAGLVGPVFDAGRRAAAVRRADAVLREALAQFEQSLLDAMVEVENALLQEQEQRRHVDALSQRLVASQSLLDATRERYANGLSDYLPVLTALTTLQADEQSFLTAKRQLLSFRVQLHRALGGDWSIVATTPTGEPE</sequence>
<dbReference type="GO" id="GO:0015562">
    <property type="term" value="F:efflux transmembrane transporter activity"/>
    <property type="evidence" value="ECO:0007669"/>
    <property type="project" value="InterPro"/>
</dbReference>
<comment type="subcellular location">
    <subcellularLocation>
        <location evidence="2">Cell outer membrane</location>
        <topology evidence="2">Lipid-anchor</topology>
    </subcellularLocation>
</comment>
<evidence type="ECO:0000313" key="5">
    <source>
        <dbReference type="Proteomes" id="UP000251800"/>
    </source>
</evidence>
<evidence type="ECO:0000313" key="4">
    <source>
        <dbReference type="EMBL" id="PWN57693.1"/>
    </source>
</evidence>
<dbReference type="PANTHER" id="PTHR30203">
    <property type="entry name" value="OUTER MEMBRANE CATION EFFLUX PROTEIN"/>
    <property type="match status" value="1"/>
</dbReference>
<protein>
    <recommendedName>
        <fullName evidence="6">RND transporter</fullName>
    </recommendedName>
</protein>
<keyword evidence="2" id="KW-0812">Transmembrane</keyword>
<keyword evidence="3" id="KW-0175">Coiled coil</keyword>
<organism evidence="4 5">
    <name type="scientific">Abyssibacter profundi</name>
    <dbReference type="NCBI Taxonomy" id="2182787"/>
    <lineage>
        <taxon>Bacteria</taxon>
        <taxon>Pseudomonadati</taxon>
        <taxon>Pseudomonadota</taxon>
        <taxon>Gammaproteobacteria</taxon>
        <taxon>Chromatiales</taxon>
        <taxon>Oceanococcaceae</taxon>
        <taxon>Abyssibacter</taxon>
    </lineage>
</organism>
<dbReference type="NCBIfam" id="TIGR01845">
    <property type="entry name" value="outer_NodT"/>
    <property type="match status" value="1"/>
</dbReference>
<dbReference type="GO" id="GO:0009279">
    <property type="term" value="C:cell outer membrane"/>
    <property type="evidence" value="ECO:0007669"/>
    <property type="project" value="UniProtKB-SubCell"/>
</dbReference>
<dbReference type="EMBL" id="QEQK01000001">
    <property type="protein sequence ID" value="PWN57693.1"/>
    <property type="molecule type" value="Genomic_DNA"/>
</dbReference>
<keyword evidence="2" id="KW-0564">Palmitate</keyword>
<dbReference type="OrthoDB" id="9770517at2"/>
<feature type="chain" id="PRO_5016480883" description="RND transporter" evidence="2">
    <location>
        <begin position="27"/>
        <end position="480"/>
    </location>
</feature>
<dbReference type="PANTHER" id="PTHR30203:SF21">
    <property type="entry name" value="OUTER MEMBRANE COMPONENT OF MULTIDRUG EFFLUX PUMP-RELATED"/>
    <property type="match status" value="1"/>
</dbReference>
<comment type="caution">
    <text evidence="4">The sequence shown here is derived from an EMBL/GenBank/DDBJ whole genome shotgun (WGS) entry which is preliminary data.</text>
</comment>
<gene>
    <name evidence="4" type="ORF">DEH80_00700</name>
</gene>
<accession>A0A363UQF2</accession>
<keyword evidence="2" id="KW-1134">Transmembrane beta strand</keyword>
<reference evidence="4 5" key="1">
    <citation type="submission" date="2018-05" db="EMBL/GenBank/DDBJ databases">
        <title>Abyssibacter profundi OUC007T gen. nov., sp. nov, a marine bacterium isolated from seawater of the Mariana Trench.</title>
        <authorList>
            <person name="Zhou S."/>
        </authorList>
    </citation>
    <scope>NUCLEOTIDE SEQUENCE [LARGE SCALE GENOMIC DNA]</scope>
    <source>
        <strain evidence="4 5">OUC007</strain>
    </source>
</reference>
<feature type="signal peptide" evidence="2">
    <location>
        <begin position="1"/>
        <end position="26"/>
    </location>
</feature>
<dbReference type="Gene3D" id="1.20.1600.10">
    <property type="entry name" value="Outer membrane efflux proteins (OEP)"/>
    <property type="match status" value="1"/>
</dbReference>
<evidence type="ECO:0000256" key="1">
    <source>
        <dbReference type="ARBA" id="ARBA00007613"/>
    </source>
</evidence>
<keyword evidence="2" id="KW-0472">Membrane</keyword>
<name>A0A363UQF2_9GAMM</name>
<dbReference type="Pfam" id="PF02321">
    <property type="entry name" value="OEP"/>
    <property type="match status" value="2"/>
</dbReference>
<evidence type="ECO:0000256" key="2">
    <source>
        <dbReference type="RuleBase" id="RU362097"/>
    </source>
</evidence>